<dbReference type="EMBL" id="MRZU01000003">
    <property type="protein sequence ID" value="OUJ19268.1"/>
    <property type="molecule type" value="Genomic_DNA"/>
</dbReference>
<proteinExistence type="predicted"/>
<dbReference type="GO" id="GO:0097588">
    <property type="term" value="P:archaeal or bacterial-type flagellum-dependent cell motility"/>
    <property type="evidence" value="ECO:0007669"/>
    <property type="project" value="InterPro"/>
</dbReference>
<dbReference type="Pfam" id="PF01917">
    <property type="entry name" value="Flagellin_arch-type"/>
    <property type="match status" value="1"/>
</dbReference>
<dbReference type="PANTHER" id="PTHR42200">
    <property type="entry name" value="ARCHAEAL FLAGELLA-RELATED PROTEIN F-RELATED"/>
    <property type="match status" value="1"/>
</dbReference>
<keyword evidence="2" id="KW-1185">Reference proteome</keyword>
<dbReference type="InterPro" id="IPR002774">
    <property type="entry name" value="Flagellin_arc-type"/>
</dbReference>
<reference evidence="1 2" key="1">
    <citation type="submission" date="2016-12" db="EMBL/GenBank/DDBJ databases">
        <title>Discovery of methanogenic haloarchaea.</title>
        <authorList>
            <person name="Sorokin D.Y."/>
            <person name="Makarova K.S."/>
            <person name="Abbas B."/>
            <person name="Ferrer M."/>
            <person name="Golyshin P.N."/>
        </authorList>
    </citation>
    <scope>NUCLEOTIDE SEQUENCE [LARGE SCALE GENOMIC DNA]</scope>
    <source>
        <strain evidence="1">AMET1</strain>
    </source>
</reference>
<dbReference type="PANTHER" id="PTHR42200:SF2">
    <property type="entry name" value="ARCHAEAL FLAGELLA-RELATED PROTEIN F"/>
    <property type="match status" value="1"/>
</dbReference>
<evidence type="ECO:0000313" key="1">
    <source>
        <dbReference type="EMBL" id="OUJ19268.1"/>
    </source>
</evidence>
<name>A0A1Y3GCU2_9EURY</name>
<dbReference type="AlphaFoldDB" id="A0A1Y3GCU2"/>
<sequence>MAGASGSELIIFIASILIAASVAGVITTEVYFATDSFRESATNIDNQIRGDITIINDPSMIPNDDETMEIYVKNTGASTLPGDPNKTNVLVDGTHKTNIELDIINSDVWNPGDTAQINVPIDPEQHNSGDDIKIMVYVESLQDEITGRLT</sequence>
<accession>A0A1Y3GCU2</accession>
<dbReference type="Proteomes" id="UP000195137">
    <property type="component" value="Unassembled WGS sequence"/>
</dbReference>
<gene>
    <name evidence="1" type="ORF">AMET1_0922</name>
</gene>
<protein>
    <submittedName>
        <fullName evidence="1">Archaellum protein G archaellin of FlaG/FlaF family</fullName>
    </submittedName>
</protein>
<evidence type="ECO:0000313" key="2">
    <source>
        <dbReference type="Proteomes" id="UP000195137"/>
    </source>
</evidence>
<organism evidence="1 2">
    <name type="scientific">Methanonatronarchaeum thermophilum</name>
    <dbReference type="NCBI Taxonomy" id="1927129"/>
    <lineage>
        <taxon>Archaea</taxon>
        <taxon>Methanobacteriati</taxon>
        <taxon>Methanobacteriota</taxon>
        <taxon>Methanonatronarchaeia</taxon>
        <taxon>Methanonatronarchaeales</taxon>
        <taxon>Methanonatronarchaeaceae</taxon>
        <taxon>Methanonatronarchaeum</taxon>
    </lineage>
</organism>
<comment type="caution">
    <text evidence="1">The sequence shown here is derived from an EMBL/GenBank/DDBJ whole genome shotgun (WGS) entry which is preliminary data.</text>
</comment>
<dbReference type="GO" id="GO:0005198">
    <property type="term" value="F:structural molecule activity"/>
    <property type="evidence" value="ECO:0007669"/>
    <property type="project" value="InterPro"/>
</dbReference>